<evidence type="ECO:0000259" key="1">
    <source>
        <dbReference type="Pfam" id="PF02627"/>
    </source>
</evidence>
<comment type="caution">
    <text evidence="2">The sequence shown here is derived from an EMBL/GenBank/DDBJ whole genome shotgun (WGS) entry which is preliminary data.</text>
</comment>
<dbReference type="PANTHER" id="PTHR35446:SF3">
    <property type="entry name" value="CMD DOMAIN-CONTAINING PROTEIN"/>
    <property type="match status" value="1"/>
</dbReference>
<dbReference type="NCBIfam" id="TIGR00778">
    <property type="entry name" value="ahpD_dom"/>
    <property type="match status" value="1"/>
</dbReference>
<reference evidence="2 3" key="1">
    <citation type="journal article" date="2015" name="Antonie Van Leeuwenhoek">
        <title>A phylogenomic and molecular marker based taxonomic framework for the order Xanthomonadales: proposal to transfer the families Algiphilaceae and Solimonadaceae to the order Nevskiales ord. nov. and to create a new family within the order Xanthomonadales, the family Rhodanobacteraceae fam. nov., containing the genus Rhodanobacter and its closest relatives.</title>
        <authorList>
            <person name="Naushad S."/>
            <person name="Adeolu M."/>
            <person name="Wong S."/>
            <person name="Sohail M."/>
            <person name="Schellhorn H.E."/>
            <person name="Gupta R.S."/>
        </authorList>
    </citation>
    <scope>NUCLEOTIDE SEQUENCE [LARGE SCALE GENOMIC DNA]</scope>
    <source>
        <strain evidence="2 3">DSM 16301</strain>
    </source>
</reference>
<evidence type="ECO:0000313" key="2">
    <source>
        <dbReference type="EMBL" id="KLD62822.1"/>
    </source>
</evidence>
<evidence type="ECO:0000313" key="3">
    <source>
        <dbReference type="Proteomes" id="UP000035481"/>
    </source>
</evidence>
<keyword evidence="2" id="KW-0560">Oxidoreductase</keyword>
<dbReference type="STRING" id="1440762.Y882_14205"/>
<dbReference type="RefSeq" id="WP_046972528.1">
    <property type="nucleotide sequence ID" value="NZ_JPLA01000041.1"/>
</dbReference>
<dbReference type="SUPFAM" id="SSF69118">
    <property type="entry name" value="AhpD-like"/>
    <property type="match status" value="1"/>
</dbReference>
<sequence>MNRLTTLTNLADAPEASAALFAGIKKAMGKVPNAYAAVGSSAPNVLAHVLQTNAVLKQGELSALELEAINLAVSEASQCDYCLAAHTMTGKMAGYTAEQIQQLRKGGLEGNPKIDALAKFALTLVTTSNTLSAEAVASVKNAGYTDRQILEAILAISAILFTNMVNRVNDTVLDFPKAA</sequence>
<dbReference type="EMBL" id="JPLA01000041">
    <property type="protein sequence ID" value="KLD62822.1"/>
    <property type="molecule type" value="Genomic_DNA"/>
</dbReference>
<dbReference type="OrthoDB" id="9808310at2"/>
<dbReference type="Proteomes" id="UP000035481">
    <property type="component" value="Unassembled WGS sequence"/>
</dbReference>
<dbReference type="Gene3D" id="1.20.1290.10">
    <property type="entry name" value="AhpD-like"/>
    <property type="match status" value="1"/>
</dbReference>
<accession>A0A0G9H543</accession>
<dbReference type="Pfam" id="PF02627">
    <property type="entry name" value="CMD"/>
    <property type="match status" value="1"/>
</dbReference>
<gene>
    <name evidence="2" type="ORF">Y882_14205</name>
</gene>
<organism evidence="2 3">
    <name type="scientific">Dyella japonica DSM 16301</name>
    <dbReference type="NCBI Taxonomy" id="1440762"/>
    <lineage>
        <taxon>Bacteria</taxon>
        <taxon>Pseudomonadati</taxon>
        <taxon>Pseudomonadota</taxon>
        <taxon>Gammaproteobacteria</taxon>
        <taxon>Lysobacterales</taxon>
        <taxon>Rhodanobacteraceae</taxon>
        <taxon>Dyella</taxon>
    </lineage>
</organism>
<name>A0A0G9H543_9GAMM</name>
<keyword evidence="2" id="KW-0575">Peroxidase</keyword>
<dbReference type="AlphaFoldDB" id="A0A0G9H543"/>
<dbReference type="InterPro" id="IPR029032">
    <property type="entry name" value="AhpD-like"/>
</dbReference>
<feature type="domain" description="Carboxymuconolactone decarboxylase-like" evidence="1">
    <location>
        <begin position="53"/>
        <end position="104"/>
    </location>
</feature>
<dbReference type="InterPro" id="IPR004675">
    <property type="entry name" value="AhpD_core"/>
</dbReference>
<dbReference type="GO" id="GO:0051920">
    <property type="term" value="F:peroxiredoxin activity"/>
    <property type="evidence" value="ECO:0007669"/>
    <property type="project" value="InterPro"/>
</dbReference>
<proteinExistence type="predicted"/>
<protein>
    <submittedName>
        <fullName evidence="2">Alkylhydroperoxidase</fullName>
    </submittedName>
</protein>
<dbReference type="InterPro" id="IPR003779">
    <property type="entry name" value="CMD-like"/>
</dbReference>
<dbReference type="PATRIC" id="fig|1440762.4.peg.2565"/>
<dbReference type="PANTHER" id="PTHR35446">
    <property type="entry name" value="SI:CH211-175M2.5"/>
    <property type="match status" value="1"/>
</dbReference>